<name>A0ABX0V4P7_9HYPH</name>
<feature type="region of interest" description="Disordered" evidence="1">
    <location>
        <begin position="17"/>
        <end position="68"/>
    </location>
</feature>
<keyword evidence="4" id="KW-1185">Reference proteome</keyword>
<evidence type="ECO:0000256" key="1">
    <source>
        <dbReference type="SAM" id="MobiDB-lite"/>
    </source>
</evidence>
<dbReference type="Gene3D" id="1.10.10.10">
    <property type="entry name" value="Winged helix-like DNA-binding domain superfamily/Winged helix DNA-binding domain"/>
    <property type="match status" value="1"/>
</dbReference>
<proteinExistence type="predicted"/>
<feature type="compositionally biased region" description="Basic and acidic residues" evidence="1">
    <location>
        <begin position="31"/>
        <end position="45"/>
    </location>
</feature>
<evidence type="ECO:0000313" key="4">
    <source>
        <dbReference type="Proteomes" id="UP001429580"/>
    </source>
</evidence>
<sequence>MTMQTDPQAAFIESAARLKNRIASQGGPASSEREPVPVPRTERGRRSLNTCHRYAQTERPRKPAPRDSRAYVPELAARIEDDPNLSDGARRCARKLAELTYRAHRDDRALPVTVTYLAKALGRCRRTVQRYLRQLEREGYVAVDVVVSQRARMCVGLIVRLLSPLMAAHHRHRWPGSLGNPGATPESLNQSKGYYSKAKDYHARVESQRMGVQQWAMRCMDGIFRSYMETKPLAGLPPVLPA</sequence>
<dbReference type="InterPro" id="IPR036390">
    <property type="entry name" value="WH_DNA-bd_sf"/>
</dbReference>
<dbReference type="Pfam" id="PF13545">
    <property type="entry name" value="HTH_Crp_2"/>
    <property type="match status" value="1"/>
</dbReference>
<dbReference type="EMBL" id="JAASQI010000015">
    <property type="protein sequence ID" value="NIJ60199.1"/>
    <property type="molecule type" value="Genomic_DNA"/>
</dbReference>
<dbReference type="InterPro" id="IPR036388">
    <property type="entry name" value="WH-like_DNA-bd_sf"/>
</dbReference>
<feature type="domain" description="HTH crp-type" evidence="2">
    <location>
        <begin position="91"/>
        <end position="143"/>
    </location>
</feature>
<dbReference type="InterPro" id="IPR012318">
    <property type="entry name" value="HTH_CRP"/>
</dbReference>
<organism evidence="3 4">
    <name type="scientific">Pseudochelatococcus lubricantis</name>
    <dbReference type="NCBI Taxonomy" id="1538102"/>
    <lineage>
        <taxon>Bacteria</taxon>
        <taxon>Pseudomonadati</taxon>
        <taxon>Pseudomonadota</taxon>
        <taxon>Alphaproteobacteria</taxon>
        <taxon>Hyphomicrobiales</taxon>
        <taxon>Chelatococcaceae</taxon>
        <taxon>Pseudochelatococcus</taxon>
    </lineage>
</organism>
<accession>A0ABX0V4P7</accession>
<reference evidence="3 4" key="1">
    <citation type="submission" date="2020-03" db="EMBL/GenBank/DDBJ databases">
        <title>Genomic Encyclopedia of Type Strains, Phase IV (KMG-IV): sequencing the most valuable type-strain genomes for metagenomic binning, comparative biology and taxonomic classification.</title>
        <authorList>
            <person name="Goeker M."/>
        </authorList>
    </citation>
    <scope>NUCLEOTIDE SEQUENCE [LARGE SCALE GENOMIC DNA]</scope>
    <source>
        <strain evidence="3 4">DSM 103870</strain>
    </source>
</reference>
<evidence type="ECO:0000259" key="2">
    <source>
        <dbReference type="Pfam" id="PF13545"/>
    </source>
</evidence>
<evidence type="ECO:0000313" key="3">
    <source>
        <dbReference type="EMBL" id="NIJ60199.1"/>
    </source>
</evidence>
<protein>
    <recommendedName>
        <fullName evidence="2">HTH crp-type domain-containing protein</fullName>
    </recommendedName>
</protein>
<dbReference type="Proteomes" id="UP001429580">
    <property type="component" value="Unassembled WGS sequence"/>
</dbReference>
<dbReference type="SUPFAM" id="SSF46785">
    <property type="entry name" value="Winged helix' DNA-binding domain"/>
    <property type="match status" value="1"/>
</dbReference>
<comment type="caution">
    <text evidence="3">The sequence shown here is derived from an EMBL/GenBank/DDBJ whole genome shotgun (WGS) entry which is preliminary data.</text>
</comment>
<feature type="compositionally biased region" description="Basic and acidic residues" evidence="1">
    <location>
        <begin position="55"/>
        <end position="68"/>
    </location>
</feature>
<gene>
    <name evidence="3" type="ORF">FHS82_004068</name>
</gene>